<feature type="chain" id="PRO_5046963177" evidence="2">
    <location>
        <begin position="25"/>
        <end position="440"/>
    </location>
</feature>
<name>A0ABN7AN39_9HEMI</name>
<dbReference type="EMBL" id="AP028912">
    <property type="protein sequence ID" value="BES92824.1"/>
    <property type="molecule type" value="Genomic_DNA"/>
</dbReference>
<feature type="compositionally biased region" description="Basic and acidic residues" evidence="1">
    <location>
        <begin position="414"/>
        <end position="430"/>
    </location>
</feature>
<keyword evidence="4" id="KW-1185">Reference proteome</keyword>
<feature type="signal peptide" evidence="2">
    <location>
        <begin position="1"/>
        <end position="24"/>
    </location>
</feature>
<feature type="region of interest" description="Disordered" evidence="1">
    <location>
        <begin position="371"/>
        <end position="433"/>
    </location>
</feature>
<evidence type="ECO:0000256" key="2">
    <source>
        <dbReference type="SAM" id="SignalP"/>
    </source>
</evidence>
<accession>A0ABN7AN39</accession>
<keyword evidence="2" id="KW-0732">Signal</keyword>
<protein>
    <submittedName>
        <fullName evidence="3">Uncharacterized protein</fullName>
    </submittedName>
</protein>
<organism evidence="3 4">
    <name type="scientific">Nesidiocoris tenuis</name>
    <dbReference type="NCBI Taxonomy" id="355587"/>
    <lineage>
        <taxon>Eukaryota</taxon>
        <taxon>Metazoa</taxon>
        <taxon>Ecdysozoa</taxon>
        <taxon>Arthropoda</taxon>
        <taxon>Hexapoda</taxon>
        <taxon>Insecta</taxon>
        <taxon>Pterygota</taxon>
        <taxon>Neoptera</taxon>
        <taxon>Paraneoptera</taxon>
        <taxon>Hemiptera</taxon>
        <taxon>Heteroptera</taxon>
        <taxon>Panheteroptera</taxon>
        <taxon>Cimicomorpha</taxon>
        <taxon>Miridae</taxon>
        <taxon>Dicyphina</taxon>
        <taxon>Nesidiocoris</taxon>
    </lineage>
</organism>
<proteinExistence type="predicted"/>
<gene>
    <name evidence="3" type="ORF">NTJ_05633</name>
</gene>
<evidence type="ECO:0000313" key="4">
    <source>
        <dbReference type="Proteomes" id="UP001307889"/>
    </source>
</evidence>
<dbReference type="Proteomes" id="UP001307889">
    <property type="component" value="Chromosome 4"/>
</dbReference>
<evidence type="ECO:0000256" key="1">
    <source>
        <dbReference type="SAM" id="MobiDB-lite"/>
    </source>
</evidence>
<sequence length="440" mass="49634">MCGFQLALDMIVFLVNLLMTTDHCHLIKRSFSAMGHLRRTVVWSSAEERQVAGHCTLIEKQILADFVEYINAPVSTITCDEVSGTHVCAILRVLFAITIKLYVAVVDDLASATNCLVYSQDTDNDGSNHNVGLLIDRLHQLHYSLVAMIRGDIDHSIRILVFNILVEMVILFGNHKAAIKNDPGFVFFFNRLLPEVEPSIVHFAYETMECAADLEKCKSETDLSTAVDILKKICRLFEMGYIRFEPIGDFLALTGKIPEIDIFVHRVLESFVRRSPMMYKTVAIVIFKGILKVCEKSITNCRQVSNGSSSSTRLELAKDVKTVVDSWLHYDDFYQVWRKRHITATVKMMLELFARKSGCLEMEQLTVSVFDEPPQESDSRIHSIDNDSTTDDESSAVGTNRAQRAELVVAESVFSDKTRDDHSGTRDDHSGTGQLFFKCP</sequence>
<evidence type="ECO:0000313" key="3">
    <source>
        <dbReference type="EMBL" id="BES92824.1"/>
    </source>
</evidence>
<reference evidence="3 4" key="1">
    <citation type="submission" date="2023-09" db="EMBL/GenBank/DDBJ databases">
        <title>Nesidiocoris tenuis whole genome shotgun sequence.</title>
        <authorList>
            <person name="Shibata T."/>
            <person name="Shimoda M."/>
            <person name="Kobayashi T."/>
            <person name="Uehara T."/>
        </authorList>
    </citation>
    <scope>NUCLEOTIDE SEQUENCE [LARGE SCALE GENOMIC DNA]</scope>
    <source>
        <strain evidence="3 4">Japan</strain>
    </source>
</reference>